<feature type="region of interest" description="Disordered" evidence="4">
    <location>
        <begin position="422"/>
        <end position="690"/>
    </location>
</feature>
<evidence type="ECO:0000313" key="7">
    <source>
        <dbReference type="EMBL" id="EFJ29031.1"/>
    </source>
</evidence>
<dbReference type="InParanoid" id="D8RF04"/>
<dbReference type="SMART" id="SM00439">
    <property type="entry name" value="BAH"/>
    <property type="match status" value="1"/>
</dbReference>
<dbReference type="Gramene" id="EFJ29031">
    <property type="protein sequence ID" value="EFJ29031"/>
    <property type="gene ID" value="SELMODRAFT_440870"/>
</dbReference>
<dbReference type="SUPFAM" id="SSF47676">
    <property type="entry name" value="Conserved domain common to transcription factors TFIIS, elongin A, CRSP70"/>
    <property type="match status" value="1"/>
</dbReference>
<feature type="domain" description="TFIIS N-terminal" evidence="6">
    <location>
        <begin position="335"/>
        <end position="422"/>
    </location>
</feature>
<feature type="region of interest" description="Disordered" evidence="4">
    <location>
        <begin position="723"/>
        <end position="958"/>
    </location>
</feature>
<dbReference type="PROSITE" id="PS51319">
    <property type="entry name" value="TFIIS_N"/>
    <property type="match status" value="1"/>
</dbReference>
<dbReference type="OrthoDB" id="1917005at2759"/>
<dbReference type="InterPro" id="IPR001025">
    <property type="entry name" value="BAH_dom"/>
</dbReference>
<evidence type="ECO:0000256" key="4">
    <source>
        <dbReference type="SAM" id="MobiDB-lite"/>
    </source>
</evidence>
<dbReference type="InterPro" id="IPR003617">
    <property type="entry name" value="TFIIS/CRSP70_N_sub"/>
</dbReference>
<dbReference type="STRING" id="88036.D8RF04"/>
<evidence type="ECO:0000256" key="2">
    <source>
        <dbReference type="ARBA" id="ARBA00023242"/>
    </source>
</evidence>
<dbReference type="PANTHER" id="PTHR46548">
    <property type="entry name" value="BAH AND TFIIS DOMAIN-CONTAINING PROTEIN-RELATED"/>
    <property type="match status" value="1"/>
</dbReference>
<dbReference type="Gene3D" id="1.20.930.10">
    <property type="entry name" value="Conserved domain common to transcription factors TFIIS, elongin A, CRSP70"/>
    <property type="match status" value="1"/>
</dbReference>
<protein>
    <recommendedName>
        <fullName evidence="9">BAH domain-containing protein</fullName>
    </recommendedName>
</protein>
<accession>D8RF04</accession>
<dbReference type="eggNOG" id="KOG1886">
    <property type="taxonomic scope" value="Eukaryota"/>
</dbReference>
<evidence type="ECO:0000313" key="8">
    <source>
        <dbReference type="Proteomes" id="UP000001514"/>
    </source>
</evidence>
<dbReference type="InterPro" id="IPR035441">
    <property type="entry name" value="TFIIS/LEDGF_dom_sf"/>
</dbReference>
<feature type="compositionally biased region" description="Low complexity" evidence="4">
    <location>
        <begin position="466"/>
        <end position="483"/>
    </location>
</feature>
<feature type="compositionally biased region" description="Low complexity" evidence="4">
    <location>
        <begin position="858"/>
        <end position="872"/>
    </location>
</feature>
<dbReference type="Pfam" id="PF08711">
    <property type="entry name" value="Med26"/>
    <property type="match status" value="1"/>
</dbReference>
<feature type="compositionally biased region" description="Basic and acidic residues" evidence="4">
    <location>
        <begin position="422"/>
        <end position="431"/>
    </location>
</feature>
<feature type="compositionally biased region" description="Polar residues" evidence="4">
    <location>
        <begin position="550"/>
        <end position="566"/>
    </location>
</feature>
<keyword evidence="2 3" id="KW-0539">Nucleus</keyword>
<feature type="region of interest" description="Disordered" evidence="4">
    <location>
        <begin position="1"/>
        <end position="32"/>
    </location>
</feature>
<feature type="region of interest" description="Disordered" evidence="4">
    <location>
        <begin position="190"/>
        <end position="265"/>
    </location>
</feature>
<proteinExistence type="predicted"/>
<evidence type="ECO:0000256" key="3">
    <source>
        <dbReference type="PROSITE-ProRule" id="PRU00649"/>
    </source>
</evidence>
<comment type="subcellular location">
    <subcellularLocation>
        <location evidence="1 3">Nucleus</location>
    </subcellularLocation>
</comment>
<dbReference type="HOGENOM" id="CLU_001647_0_0_1"/>
<name>D8RF04_SELML</name>
<dbReference type="CDD" id="cd00183">
    <property type="entry name" value="TFIIS_I"/>
    <property type="match status" value="1"/>
</dbReference>
<feature type="compositionally biased region" description="Basic and acidic residues" evidence="4">
    <location>
        <begin position="756"/>
        <end position="773"/>
    </location>
</feature>
<dbReference type="PROSITE" id="PS51038">
    <property type="entry name" value="BAH"/>
    <property type="match status" value="1"/>
</dbReference>
<dbReference type="KEGG" id="smo:SELMODRAFT_440870"/>
<feature type="domain" description="BAH" evidence="5">
    <location>
        <begin position="50"/>
        <end position="164"/>
    </location>
</feature>
<feature type="compositionally biased region" description="Low complexity" evidence="4">
    <location>
        <begin position="1176"/>
        <end position="1204"/>
    </location>
</feature>
<feature type="region of interest" description="Disordered" evidence="4">
    <location>
        <begin position="1074"/>
        <end position="1098"/>
    </location>
</feature>
<dbReference type="EMBL" id="GL377578">
    <property type="protein sequence ID" value="EFJ29031.1"/>
    <property type="molecule type" value="Genomic_DNA"/>
</dbReference>
<feature type="compositionally biased region" description="Low complexity" evidence="4">
    <location>
        <begin position="234"/>
        <end position="245"/>
    </location>
</feature>
<reference evidence="7 8" key="1">
    <citation type="journal article" date="2011" name="Science">
        <title>The Selaginella genome identifies genetic changes associated with the evolution of vascular plants.</title>
        <authorList>
            <person name="Banks J.A."/>
            <person name="Nishiyama T."/>
            <person name="Hasebe M."/>
            <person name="Bowman J.L."/>
            <person name="Gribskov M."/>
            <person name="dePamphilis C."/>
            <person name="Albert V.A."/>
            <person name="Aono N."/>
            <person name="Aoyama T."/>
            <person name="Ambrose B.A."/>
            <person name="Ashton N.W."/>
            <person name="Axtell M.J."/>
            <person name="Barker E."/>
            <person name="Barker M.S."/>
            <person name="Bennetzen J.L."/>
            <person name="Bonawitz N.D."/>
            <person name="Chapple C."/>
            <person name="Cheng C."/>
            <person name="Correa L.G."/>
            <person name="Dacre M."/>
            <person name="DeBarry J."/>
            <person name="Dreyer I."/>
            <person name="Elias M."/>
            <person name="Engstrom E.M."/>
            <person name="Estelle M."/>
            <person name="Feng L."/>
            <person name="Finet C."/>
            <person name="Floyd S.K."/>
            <person name="Frommer W.B."/>
            <person name="Fujita T."/>
            <person name="Gramzow L."/>
            <person name="Gutensohn M."/>
            <person name="Harholt J."/>
            <person name="Hattori M."/>
            <person name="Heyl A."/>
            <person name="Hirai T."/>
            <person name="Hiwatashi Y."/>
            <person name="Ishikawa M."/>
            <person name="Iwata M."/>
            <person name="Karol K.G."/>
            <person name="Koehler B."/>
            <person name="Kolukisaoglu U."/>
            <person name="Kubo M."/>
            <person name="Kurata T."/>
            <person name="Lalonde S."/>
            <person name="Li K."/>
            <person name="Li Y."/>
            <person name="Litt A."/>
            <person name="Lyons E."/>
            <person name="Manning G."/>
            <person name="Maruyama T."/>
            <person name="Michael T.P."/>
            <person name="Mikami K."/>
            <person name="Miyazaki S."/>
            <person name="Morinaga S."/>
            <person name="Murata T."/>
            <person name="Mueller-Roeber B."/>
            <person name="Nelson D.R."/>
            <person name="Obara M."/>
            <person name="Oguri Y."/>
            <person name="Olmstead R.G."/>
            <person name="Onodera N."/>
            <person name="Petersen B.L."/>
            <person name="Pils B."/>
            <person name="Prigge M."/>
            <person name="Rensing S.A."/>
            <person name="Riano-Pachon D.M."/>
            <person name="Roberts A.W."/>
            <person name="Sato Y."/>
            <person name="Scheller H.V."/>
            <person name="Schulz B."/>
            <person name="Schulz C."/>
            <person name="Shakirov E.V."/>
            <person name="Shibagaki N."/>
            <person name="Shinohara N."/>
            <person name="Shippen D.E."/>
            <person name="Soerensen I."/>
            <person name="Sotooka R."/>
            <person name="Sugimoto N."/>
            <person name="Sugita M."/>
            <person name="Sumikawa N."/>
            <person name="Tanurdzic M."/>
            <person name="Theissen G."/>
            <person name="Ulvskov P."/>
            <person name="Wakazuki S."/>
            <person name="Weng J.K."/>
            <person name="Willats W.W."/>
            <person name="Wipf D."/>
            <person name="Wolf P.G."/>
            <person name="Yang L."/>
            <person name="Zimmer A.D."/>
            <person name="Zhu Q."/>
            <person name="Mitros T."/>
            <person name="Hellsten U."/>
            <person name="Loque D."/>
            <person name="Otillar R."/>
            <person name="Salamov A."/>
            <person name="Schmutz J."/>
            <person name="Shapiro H."/>
            <person name="Lindquist E."/>
            <person name="Lucas S."/>
            <person name="Rokhsar D."/>
            <person name="Grigoriev I.V."/>
        </authorList>
    </citation>
    <scope>NUCLEOTIDE SEQUENCE [LARGE SCALE GENOMIC DNA]</scope>
</reference>
<dbReference type="Proteomes" id="UP000001514">
    <property type="component" value="Unassembled WGS sequence"/>
</dbReference>
<dbReference type="GO" id="GO:0005634">
    <property type="term" value="C:nucleus"/>
    <property type="evidence" value="ECO:0007669"/>
    <property type="project" value="UniProtKB-SubCell"/>
</dbReference>
<dbReference type="SMART" id="SM00509">
    <property type="entry name" value="TFS2N"/>
    <property type="match status" value="1"/>
</dbReference>
<feature type="compositionally biased region" description="Basic and acidic residues" evidence="4">
    <location>
        <begin position="786"/>
        <end position="810"/>
    </location>
</feature>
<gene>
    <name evidence="7" type="ORF">SELMODRAFT_440870</name>
</gene>
<feature type="compositionally biased region" description="Acidic residues" evidence="4">
    <location>
        <begin position="905"/>
        <end position="916"/>
    </location>
</feature>
<dbReference type="InterPro" id="IPR017923">
    <property type="entry name" value="TFIIS_N"/>
</dbReference>
<keyword evidence="8" id="KW-1185">Reference proteome</keyword>
<dbReference type="PANTHER" id="PTHR46548:SF1">
    <property type="entry name" value="BAH AND TFIIS DOMAIN-CONTAINING PROTEIN-RELATED"/>
    <property type="match status" value="1"/>
</dbReference>
<dbReference type="FunCoup" id="D8RF04">
    <property type="interactions" value="2689"/>
</dbReference>
<sequence length="1416" mass="147329">MHGQHVANGQPADSKEKFSPLPGKISSSPRSAAIDSASYKSSSYCTKDGRKIEVGECALFQAGNAPPFIGILRKVTIDKDTTVRLKVNWLYRPADIKLARGVPIDAAPNEIFYSFHKDDTPAASLLHPCRVAFLRKGVELPSGVSSFVCRRVYDTSHKRLWWLTDRDYTDEHQEEVDQLLNRTKLEMQAAIQQPGARSPRALALSHSEHPQTPVGGSKGKKRERSDSGHEPSSNTTNTNAAAAATPKRAKADDSESSFVKSSTKPEEIASIIDKDGGLCSLAGVEKLVSLMQQDRNDGIRKPMEVASRRIMLAGVVASTDKQECRDRLVQLGGLAVLDDWLQEAHKGKSGSDCGHPAELDKVLDELLLTLLRALQKLPVDLDALKSCHVGKSVNNLKSHRMVEIQKKARKLVETWKKRVGAEVKQSGEKMGSKQAPANDPLQPVAKDAKSSTKFASSNGPNTEAPAKSVGSATSKSGTTASSKENSPNNSGSNEIQGLSLKEEKSCASHAQNYGPAWSSAPVTSACKEEVKTKSTRSSKVDASAAAAQKENGSGKSVMWSRTNANSAERPAGSEKSPGDTDTPQRFLLRFPNPGKSPARANGDSQVIAKVSSPKVLDRSSSSGLGEGAGGHGKASKHHEISSDKRHRSESKGGGGGGDKSAAEKTERTEARKASSEKAARENNASNVVDGGMSLLATVAADEMLKCDGSCVTVSTARSVVTEEINVEHDNLGATTSAACPAEKPEQQQKPSAPENGDVKDGGAQEPVKTDNLRRQSSRTSDDVSADEVRRGAERNPVEVKPAAEKPDTTKSDAAAKAGESPSSEEDPLEVARMVAKEIEEGYGGAKPRAGADTDAVEESQQQRASEEQAASQPGAESGKVSTAEPMITSDENQQELQPAAAQDTPMEEALGEDDNGGGESGGGGARPLFDLNEGFPAEDSPPPAIASGQMFTPLPTNPLPAPPPFSSLSAPIAVMASTRTFIPPSSLKASKDAAGWKGSAATSAFRPAEKKGKAFLDIDLNVAEGDDSGFGMVAEMDAAPAAARSFLSGFPNTSSAGGAEKKVAASAALDLNQESEEGGSLRLRPPGGASSSTSTLRNFDLNDGPAFEDHPAAVGVGGGGHGGGEEMFFRNLTTKPKASSSSNPVMNANGGGGELLNVSWFSSVPGAGIPGYPGVSSAGGATTTGRTDQQSASYSTQQQQQQQQHPFVNGGSFSTDLYRAAAAAAAAAAGGGGGGGGVPSSSALGSYQQNPQAAAAAAAAAALYSYPGFSFNSSFPFSAAAATFVAPSPYVASSSIPAPSLSTITSNSGAFGRQPPYFMPGDHAGGGAVDASSGSAGGWGRRSLDLNTGPDPAVAAAAAAAAAAANLGDHHPDQARQNYGIPLLDEQMRVFHQAAAIKRKEPETGWDVYRGYTKWR</sequence>
<feature type="compositionally biased region" description="Basic and acidic residues" evidence="4">
    <location>
        <begin position="660"/>
        <end position="680"/>
    </location>
</feature>
<feature type="compositionally biased region" description="Polar residues" evidence="4">
    <location>
        <begin position="451"/>
        <end position="461"/>
    </location>
</feature>
<dbReference type="OMA" id="MPDRGDQ"/>
<dbReference type="GO" id="GO:0003682">
    <property type="term" value="F:chromatin binding"/>
    <property type="evidence" value="ECO:0007669"/>
    <property type="project" value="InterPro"/>
</dbReference>
<feature type="region of interest" description="Disordered" evidence="4">
    <location>
        <begin position="1175"/>
        <end position="1210"/>
    </location>
</feature>
<dbReference type="Pfam" id="PF01426">
    <property type="entry name" value="BAH"/>
    <property type="match status" value="1"/>
</dbReference>
<evidence type="ECO:0000256" key="1">
    <source>
        <dbReference type="ARBA" id="ARBA00004123"/>
    </source>
</evidence>
<evidence type="ECO:0000259" key="5">
    <source>
        <dbReference type="PROSITE" id="PS51038"/>
    </source>
</evidence>
<dbReference type="InterPro" id="IPR043151">
    <property type="entry name" value="BAH_sf"/>
</dbReference>
<organism evidence="8">
    <name type="scientific">Selaginella moellendorffii</name>
    <name type="common">Spikemoss</name>
    <dbReference type="NCBI Taxonomy" id="88036"/>
    <lineage>
        <taxon>Eukaryota</taxon>
        <taxon>Viridiplantae</taxon>
        <taxon>Streptophyta</taxon>
        <taxon>Embryophyta</taxon>
        <taxon>Tracheophyta</taxon>
        <taxon>Lycopodiopsida</taxon>
        <taxon>Selaginellales</taxon>
        <taxon>Selaginellaceae</taxon>
        <taxon>Selaginella</taxon>
    </lineage>
</organism>
<dbReference type="Gene3D" id="2.30.30.490">
    <property type="match status" value="1"/>
</dbReference>
<evidence type="ECO:0000259" key="6">
    <source>
        <dbReference type="PROSITE" id="PS51319"/>
    </source>
</evidence>
<evidence type="ECO:0008006" key="9">
    <source>
        <dbReference type="Google" id="ProtNLM"/>
    </source>
</evidence>
<feature type="compositionally biased region" description="Polar residues" evidence="4">
    <location>
        <begin position="484"/>
        <end position="496"/>
    </location>
</feature>